<comment type="caution">
    <text evidence="1">The sequence shown here is derived from an EMBL/GenBank/DDBJ whole genome shotgun (WGS) entry which is preliminary data.</text>
</comment>
<proteinExistence type="predicted"/>
<reference evidence="1 2" key="1">
    <citation type="journal article" date="2022" name="Hortic Res">
        <title>A haplotype resolved chromosomal level avocado genome allows analysis of novel avocado genes.</title>
        <authorList>
            <person name="Nath O."/>
            <person name="Fletcher S.J."/>
            <person name="Hayward A."/>
            <person name="Shaw L.M."/>
            <person name="Masouleh A.K."/>
            <person name="Furtado A."/>
            <person name="Henry R.J."/>
            <person name="Mitter N."/>
        </authorList>
    </citation>
    <scope>NUCLEOTIDE SEQUENCE [LARGE SCALE GENOMIC DNA]</scope>
    <source>
        <strain evidence="2">cv. Hass</strain>
    </source>
</reference>
<sequence length="76" mass="9262">MRAQQCQNSKSSWPKIVVRKWLNIKSRSDEFLSDYAVREETMEERRKSCSDRDPYIFPKDLHKETLHFLKSQHMIF</sequence>
<evidence type="ECO:0000313" key="2">
    <source>
        <dbReference type="Proteomes" id="UP001234297"/>
    </source>
</evidence>
<protein>
    <submittedName>
        <fullName evidence="1">Uncharacterized protein</fullName>
    </submittedName>
</protein>
<keyword evidence="2" id="KW-1185">Reference proteome</keyword>
<dbReference type="EMBL" id="CM056811">
    <property type="protein sequence ID" value="KAJ8636408.1"/>
    <property type="molecule type" value="Genomic_DNA"/>
</dbReference>
<gene>
    <name evidence="1" type="ORF">MRB53_010675</name>
</gene>
<accession>A0ACC2LT77</accession>
<name>A0ACC2LT77_PERAE</name>
<evidence type="ECO:0000313" key="1">
    <source>
        <dbReference type="EMBL" id="KAJ8636408.1"/>
    </source>
</evidence>
<dbReference type="Proteomes" id="UP001234297">
    <property type="component" value="Chromosome 3"/>
</dbReference>
<organism evidence="1 2">
    <name type="scientific">Persea americana</name>
    <name type="common">Avocado</name>
    <dbReference type="NCBI Taxonomy" id="3435"/>
    <lineage>
        <taxon>Eukaryota</taxon>
        <taxon>Viridiplantae</taxon>
        <taxon>Streptophyta</taxon>
        <taxon>Embryophyta</taxon>
        <taxon>Tracheophyta</taxon>
        <taxon>Spermatophyta</taxon>
        <taxon>Magnoliopsida</taxon>
        <taxon>Magnoliidae</taxon>
        <taxon>Laurales</taxon>
        <taxon>Lauraceae</taxon>
        <taxon>Persea</taxon>
    </lineage>
</organism>